<dbReference type="InterPro" id="IPR024626">
    <property type="entry name" value="Kri1-like_C"/>
</dbReference>
<name>A0A6A4VZ29_AMPAM</name>
<reference evidence="5 6" key="1">
    <citation type="submission" date="2019-07" db="EMBL/GenBank/DDBJ databases">
        <title>Draft genome assembly of a fouling barnacle, Amphibalanus amphitrite (Darwin, 1854): The first reference genome for Thecostraca.</title>
        <authorList>
            <person name="Kim W."/>
        </authorList>
    </citation>
    <scope>NUCLEOTIDE SEQUENCE [LARGE SCALE GENOMIC DNA]</scope>
    <source>
        <strain evidence="5">SNU_AA5</strain>
        <tissue evidence="5">Soma without cirri and trophi</tissue>
    </source>
</reference>
<sequence>MAQALFDDGSSESEAEFSVSNKYAEKYNSWREKEEYQKLQAKYGKDVSLDAAKGADETSSSSEDEEAEELTPNMEKQFFETLSKLKQNDPEIYDPGKRFFNEKNEENGASTSKKKRKEKPMFLRDYEREMLLNSGEVQNENGSAAGPPQQPSYAEEQEELRAGFRALVDSDSDGEEGGDPFSGSLLKKREKTAAEQEHEDEQYKIWLKGQKDTAGDKAVEGRLKGLKDAWSNPKISKDEAFLRDYILSKRYLEEGDDSYVPSYEEVVHDSEGDLSEDERTVGKQEAFEQKFNFRFEEPDQEFVADLDADFDPDAHDRKMGEMFGDDYYYDADNDEEKPVFSDDEDWDNWAPGEEDAGEGEEEESGQWAEPGRSQSDHTPACEQPDFVRLAEYVDQYYQLDAQANPHPFKYREVPANDFGLDTTEILMADERDLNRWVSVKRMSQYLRPEEEQHDVKKYKAKASNAFYKQKILQSLYKKEGEPEEDPENYEPQKKKKKKRKRKEKEREAEEQNGGTHGEGGEEEEGTESAALENGVETAPHAAESEPQEQGKKKKKRSGKKKLAAD</sequence>
<dbReference type="OrthoDB" id="10252032at2759"/>
<dbReference type="GO" id="GO:0000447">
    <property type="term" value="P:endonucleolytic cleavage in ITS1 to separate SSU-rRNA from 5.8S rRNA and LSU-rRNA from tricistronic rRNA transcript (SSU-rRNA, 5.8S rRNA, LSU-rRNA)"/>
    <property type="evidence" value="ECO:0007669"/>
    <property type="project" value="TreeGrafter"/>
</dbReference>
<evidence type="ECO:0000256" key="2">
    <source>
        <dbReference type="ARBA" id="ARBA00017294"/>
    </source>
</evidence>
<feature type="compositionally biased region" description="Basic and acidic residues" evidence="3">
    <location>
        <begin position="119"/>
        <end position="130"/>
    </location>
</feature>
<gene>
    <name evidence="5" type="primary">kri1</name>
    <name evidence="5" type="ORF">FJT64_026474</name>
</gene>
<feature type="compositionally biased region" description="Basic residues" evidence="3">
    <location>
        <begin position="493"/>
        <end position="503"/>
    </location>
</feature>
<dbReference type="Pfam" id="PF05178">
    <property type="entry name" value="Kri1"/>
    <property type="match status" value="1"/>
</dbReference>
<comment type="caution">
    <text evidence="5">The sequence shown here is derived from an EMBL/GenBank/DDBJ whole genome shotgun (WGS) entry which is preliminary data.</text>
</comment>
<feature type="region of interest" description="Disordered" evidence="3">
    <location>
        <begin position="324"/>
        <end position="385"/>
    </location>
</feature>
<accession>A0A6A4VZ29</accession>
<evidence type="ECO:0000256" key="1">
    <source>
        <dbReference type="ARBA" id="ARBA00007473"/>
    </source>
</evidence>
<keyword evidence="6" id="KW-1185">Reference proteome</keyword>
<dbReference type="AlphaFoldDB" id="A0A6A4VZ29"/>
<organism evidence="5 6">
    <name type="scientific">Amphibalanus amphitrite</name>
    <name type="common">Striped barnacle</name>
    <name type="synonym">Balanus amphitrite</name>
    <dbReference type="NCBI Taxonomy" id="1232801"/>
    <lineage>
        <taxon>Eukaryota</taxon>
        <taxon>Metazoa</taxon>
        <taxon>Ecdysozoa</taxon>
        <taxon>Arthropoda</taxon>
        <taxon>Crustacea</taxon>
        <taxon>Multicrustacea</taxon>
        <taxon>Cirripedia</taxon>
        <taxon>Thoracica</taxon>
        <taxon>Thoracicalcarea</taxon>
        <taxon>Balanomorpha</taxon>
        <taxon>Balanoidea</taxon>
        <taxon>Balanidae</taxon>
        <taxon>Amphibalaninae</taxon>
        <taxon>Amphibalanus</taxon>
    </lineage>
</organism>
<dbReference type="GO" id="GO:0005730">
    <property type="term" value="C:nucleolus"/>
    <property type="evidence" value="ECO:0007669"/>
    <property type="project" value="TreeGrafter"/>
</dbReference>
<feature type="compositionally biased region" description="Basic residues" evidence="3">
    <location>
        <begin position="551"/>
        <end position="565"/>
    </location>
</feature>
<comment type="similarity">
    <text evidence="1">Belongs to the KRI1 family.</text>
</comment>
<dbReference type="PANTHER" id="PTHR14490:SF5">
    <property type="entry name" value="PROTEIN KRI1 HOMOLOG"/>
    <property type="match status" value="1"/>
</dbReference>
<feature type="compositionally biased region" description="Basic and acidic residues" evidence="3">
    <location>
        <begin position="86"/>
        <end position="106"/>
    </location>
</feature>
<evidence type="ECO:0000313" key="6">
    <source>
        <dbReference type="Proteomes" id="UP000440578"/>
    </source>
</evidence>
<dbReference type="Proteomes" id="UP000440578">
    <property type="component" value="Unassembled WGS sequence"/>
</dbReference>
<evidence type="ECO:0000313" key="5">
    <source>
        <dbReference type="EMBL" id="KAF0301157.1"/>
    </source>
</evidence>
<feature type="compositionally biased region" description="Basic and acidic residues" evidence="3">
    <location>
        <begin position="45"/>
        <end position="56"/>
    </location>
</feature>
<feature type="region of interest" description="Disordered" evidence="3">
    <location>
        <begin position="45"/>
        <end position="207"/>
    </location>
</feature>
<dbReference type="InterPro" id="IPR018034">
    <property type="entry name" value="Kri1"/>
</dbReference>
<evidence type="ECO:0000259" key="4">
    <source>
        <dbReference type="Pfam" id="PF12936"/>
    </source>
</evidence>
<feature type="compositionally biased region" description="Acidic residues" evidence="3">
    <location>
        <begin position="324"/>
        <end position="364"/>
    </location>
</feature>
<protein>
    <recommendedName>
        <fullName evidence="2">Protein KRI1 homolog</fullName>
    </recommendedName>
</protein>
<dbReference type="PANTHER" id="PTHR14490">
    <property type="entry name" value="ZINC FINGER, ZZ TYPE"/>
    <property type="match status" value="1"/>
</dbReference>
<feature type="region of interest" description="Disordered" evidence="3">
    <location>
        <begin position="477"/>
        <end position="565"/>
    </location>
</feature>
<proteinExistence type="inferred from homology"/>
<evidence type="ECO:0000256" key="3">
    <source>
        <dbReference type="SAM" id="MobiDB-lite"/>
    </source>
</evidence>
<dbReference type="GO" id="GO:0030686">
    <property type="term" value="C:90S preribosome"/>
    <property type="evidence" value="ECO:0007669"/>
    <property type="project" value="TreeGrafter"/>
</dbReference>
<dbReference type="EMBL" id="VIIS01001193">
    <property type="protein sequence ID" value="KAF0301157.1"/>
    <property type="molecule type" value="Genomic_DNA"/>
</dbReference>
<dbReference type="Pfam" id="PF12936">
    <property type="entry name" value="Kri1_C"/>
    <property type="match status" value="1"/>
</dbReference>
<feature type="domain" description="Kri1-like C-terminal" evidence="4">
    <location>
        <begin position="389"/>
        <end position="470"/>
    </location>
</feature>